<protein>
    <submittedName>
        <fullName evidence="2">Uncharacterized protein</fullName>
    </submittedName>
</protein>
<dbReference type="Proteomes" id="UP000001055">
    <property type="component" value="Unassembled WGS sequence"/>
</dbReference>
<gene>
    <name evidence="2" type="ORF">SNOG_02342</name>
</gene>
<evidence type="ECO:0000256" key="1">
    <source>
        <dbReference type="SAM" id="MobiDB-lite"/>
    </source>
</evidence>
<dbReference type="AlphaFoldDB" id="Q0V0X2"/>
<organism evidence="2 3">
    <name type="scientific">Phaeosphaeria nodorum (strain SN15 / ATCC MYA-4574 / FGSC 10173)</name>
    <name type="common">Glume blotch fungus</name>
    <name type="synonym">Parastagonospora nodorum</name>
    <dbReference type="NCBI Taxonomy" id="321614"/>
    <lineage>
        <taxon>Eukaryota</taxon>
        <taxon>Fungi</taxon>
        <taxon>Dikarya</taxon>
        <taxon>Ascomycota</taxon>
        <taxon>Pezizomycotina</taxon>
        <taxon>Dothideomycetes</taxon>
        <taxon>Pleosporomycetidae</taxon>
        <taxon>Pleosporales</taxon>
        <taxon>Pleosporineae</taxon>
        <taxon>Phaeosphaeriaceae</taxon>
        <taxon>Parastagonospora</taxon>
    </lineage>
</organism>
<dbReference type="HOGENOM" id="CLU_1587094_0_0_1"/>
<dbReference type="EMBL" id="CH445327">
    <property type="protein sequence ID" value="EAT90554.1"/>
    <property type="molecule type" value="Genomic_DNA"/>
</dbReference>
<dbReference type="GeneID" id="5969801"/>
<sequence length="168" mass="19226">MRPISTNNDSSRHEQQQRPPIPRRVLQDERQYSTVDDRILNRYIFAIMTPLRQTRERSSRDSICDAMTLTSDEYETLYAEVEREMRERAILYSEGGCVTTEQPAAKYGARQSPTYNHALSMSDVITMQHDGCAPSDAKCDVTIILRLGCGTMMDMLRLWSTVPDSLTP</sequence>
<feature type="region of interest" description="Disordered" evidence="1">
    <location>
        <begin position="1"/>
        <end position="29"/>
    </location>
</feature>
<name>Q0V0X2_PHANO</name>
<accession>Q0V0X2</accession>
<evidence type="ECO:0000313" key="2">
    <source>
        <dbReference type="EMBL" id="EAT90554.1"/>
    </source>
</evidence>
<dbReference type="VEuPathDB" id="FungiDB:JI435_091880"/>
<dbReference type="InParanoid" id="Q0V0X2"/>
<evidence type="ECO:0000313" key="3">
    <source>
        <dbReference type="Proteomes" id="UP000001055"/>
    </source>
</evidence>
<dbReference type="RefSeq" id="XP_001792951.1">
    <property type="nucleotide sequence ID" value="XM_001792899.1"/>
</dbReference>
<proteinExistence type="predicted"/>
<reference evidence="3" key="1">
    <citation type="journal article" date="2007" name="Plant Cell">
        <title>Dothideomycete-plant interactions illuminated by genome sequencing and EST analysis of the wheat pathogen Stagonospora nodorum.</title>
        <authorList>
            <person name="Hane J.K."/>
            <person name="Lowe R.G."/>
            <person name="Solomon P.S."/>
            <person name="Tan K.C."/>
            <person name="Schoch C.L."/>
            <person name="Spatafora J.W."/>
            <person name="Crous P.W."/>
            <person name="Kodira C."/>
            <person name="Birren B.W."/>
            <person name="Galagan J.E."/>
            <person name="Torriani S.F."/>
            <person name="McDonald B.A."/>
            <person name="Oliver R.P."/>
        </authorList>
    </citation>
    <scope>NUCLEOTIDE SEQUENCE [LARGE SCALE GENOMIC DNA]</scope>
    <source>
        <strain evidence="3">SN15 / ATCC MYA-4574 / FGSC 10173</strain>
    </source>
</reference>
<dbReference type="KEGG" id="pno:SNOG_02342"/>